<dbReference type="GO" id="GO:0008270">
    <property type="term" value="F:zinc ion binding"/>
    <property type="evidence" value="ECO:0007669"/>
    <property type="project" value="UniProtKB-KW"/>
</dbReference>
<reference evidence="6 7" key="1">
    <citation type="journal article" date="2020" name="ISME J.">
        <title>Uncovering the hidden diversity of litter-decomposition mechanisms in mushroom-forming fungi.</title>
        <authorList>
            <person name="Floudas D."/>
            <person name="Bentzer J."/>
            <person name="Ahren D."/>
            <person name="Johansson T."/>
            <person name="Persson P."/>
            <person name="Tunlid A."/>
        </authorList>
    </citation>
    <scope>NUCLEOTIDE SEQUENCE [LARGE SCALE GENOMIC DNA]</scope>
    <source>
        <strain evidence="6 7">CBS 291.85</strain>
    </source>
</reference>
<evidence type="ECO:0000256" key="1">
    <source>
        <dbReference type="ARBA" id="ARBA00022723"/>
    </source>
</evidence>
<dbReference type="InterPro" id="IPR027370">
    <property type="entry name" value="Znf-RING_euk"/>
</dbReference>
<evidence type="ECO:0000313" key="6">
    <source>
        <dbReference type="EMBL" id="KAF5346970.1"/>
    </source>
</evidence>
<gene>
    <name evidence="6" type="ORF">D9758_010125</name>
</gene>
<dbReference type="SMART" id="SM00184">
    <property type="entry name" value="RING"/>
    <property type="match status" value="1"/>
</dbReference>
<feature type="domain" description="RING-type" evidence="5">
    <location>
        <begin position="163"/>
        <end position="235"/>
    </location>
</feature>
<comment type="caution">
    <text evidence="6">The sequence shown here is derived from an EMBL/GenBank/DDBJ whole genome shotgun (WGS) entry which is preliminary data.</text>
</comment>
<dbReference type="OrthoDB" id="2562444at2759"/>
<dbReference type="Pfam" id="PF13445">
    <property type="entry name" value="zf-RING_UBOX"/>
    <property type="match status" value="1"/>
</dbReference>
<keyword evidence="7" id="KW-1185">Reference proteome</keyword>
<dbReference type="EMBL" id="JAACJM010000098">
    <property type="protein sequence ID" value="KAF5346970.1"/>
    <property type="molecule type" value="Genomic_DNA"/>
</dbReference>
<proteinExistence type="predicted"/>
<sequence>MDQNTSTIAELRAEQVDQISDNLPRPSYHLASLHMSASADSSSSSPLSQRLHWVMEGLKKLFNELEPKQLVFVLPKMEKLMERANETKGLDFREFDQFLQDSGLGRLLIVKEKKSKMPLVRYLPCISDLPPSEVNGPAAPEWLAMFVHSDVPSICIEDHNACCNICLEDFEEPPLALEFQDGGSDDMDLMAEDDGTQASPKPLRKLICGHVLHEECLPIFQSDDYNETFECPACRTKVWTPSPEEFSLLSAEIPRNAAHNSISSDQQEIYDDYYGIILPWERIHQKLLDWAISLPISELDEALNSTTHGRSVSDIALRIWTSQTYKRYIHSRMTGSPGGVVDCLFVDPRMAHMINTSISEGEYRDAGRMLRELWDTSGLQGAPRLLVVLAKQFTDEHHWVVHNFSLPDGALTTYHFYPDAHDFYRPAFQWLSVIRLAWPDVAISLGMLKLVHARQSMQLAVDNSVAAAGVWYNIIMGLPVEHSVDLERLRDVIGTEVRSLRQRYTTWVNHLSMLLGDLYGKI</sequence>
<keyword evidence="2 4" id="KW-0863">Zinc-finger</keyword>
<accession>A0A8H5CS93</accession>
<keyword evidence="1" id="KW-0479">Metal-binding</keyword>
<dbReference type="SUPFAM" id="SSF57850">
    <property type="entry name" value="RING/U-box"/>
    <property type="match status" value="1"/>
</dbReference>
<organism evidence="6 7">
    <name type="scientific">Tetrapyrgos nigripes</name>
    <dbReference type="NCBI Taxonomy" id="182062"/>
    <lineage>
        <taxon>Eukaryota</taxon>
        <taxon>Fungi</taxon>
        <taxon>Dikarya</taxon>
        <taxon>Basidiomycota</taxon>
        <taxon>Agaricomycotina</taxon>
        <taxon>Agaricomycetes</taxon>
        <taxon>Agaricomycetidae</taxon>
        <taxon>Agaricales</taxon>
        <taxon>Marasmiineae</taxon>
        <taxon>Marasmiaceae</taxon>
        <taxon>Tetrapyrgos</taxon>
    </lineage>
</organism>
<dbReference type="InterPro" id="IPR013083">
    <property type="entry name" value="Znf_RING/FYVE/PHD"/>
</dbReference>
<evidence type="ECO:0000259" key="5">
    <source>
        <dbReference type="PROSITE" id="PS50089"/>
    </source>
</evidence>
<dbReference type="InterPro" id="IPR001841">
    <property type="entry name" value="Znf_RING"/>
</dbReference>
<dbReference type="Gene3D" id="3.30.40.10">
    <property type="entry name" value="Zinc/RING finger domain, C3HC4 (zinc finger)"/>
    <property type="match status" value="1"/>
</dbReference>
<dbReference type="Proteomes" id="UP000559256">
    <property type="component" value="Unassembled WGS sequence"/>
</dbReference>
<keyword evidence="3" id="KW-0862">Zinc</keyword>
<dbReference type="PROSITE" id="PS50089">
    <property type="entry name" value="ZF_RING_2"/>
    <property type="match status" value="1"/>
</dbReference>
<evidence type="ECO:0000256" key="3">
    <source>
        <dbReference type="ARBA" id="ARBA00022833"/>
    </source>
</evidence>
<evidence type="ECO:0000256" key="4">
    <source>
        <dbReference type="PROSITE-ProRule" id="PRU00175"/>
    </source>
</evidence>
<evidence type="ECO:0000256" key="2">
    <source>
        <dbReference type="ARBA" id="ARBA00022771"/>
    </source>
</evidence>
<dbReference type="AlphaFoldDB" id="A0A8H5CS93"/>
<protein>
    <recommendedName>
        <fullName evidence="5">RING-type domain-containing protein</fullName>
    </recommendedName>
</protein>
<evidence type="ECO:0000313" key="7">
    <source>
        <dbReference type="Proteomes" id="UP000559256"/>
    </source>
</evidence>
<name>A0A8H5CS93_9AGAR</name>